<evidence type="ECO:0000313" key="6">
    <source>
        <dbReference type="Proteomes" id="UP000006911"/>
    </source>
</evidence>
<dbReference type="InterPro" id="IPR027417">
    <property type="entry name" value="P-loop_NTPase"/>
</dbReference>
<dbReference type="Gene3D" id="3.40.50.300">
    <property type="entry name" value="P-loop containing nucleotide triphosphate hydrolases"/>
    <property type="match status" value="1"/>
</dbReference>
<dbReference type="GO" id="GO:0005525">
    <property type="term" value="F:GTP binding"/>
    <property type="evidence" value="ECO:0007669"/>
    <property type="project" value="InterPro"/>
</dbReference>
<dbReference type="HOGENOM" id="CLU_519906_0_0_1"/>
<keyword evidence="6" id="KW-1185">Reference proteome</keyword>
<feature type="compositionally biased region" description="Polar residues" evidence="3">
    <location>
        <begin position="282"/>
        <end position="292"/>
    </location>
</feature>
<keyword evidence="2" id="KW-0175">Coiled coil</keyword>
<feature type="compositionally biased region" description="Basic and acidic residues" evidence="3">
    <location>
        <begin position="1"/>
        <end position="23"/>
    </location>
</feature>
<feature type="domain" description="AIG1-type G" evidence="4">
    <location>
        <begin position="48"/>
        <end position="190"/>
    </location>
</feature>
<dbReference type="KEGG" id="tml:GSTUM_00011002001"/>
<gene>
    <name evidence="5" type="ORF">GSTUM_00011002001</name>
</gene>
<sequence length="524" mass="58426">MTQLRDTPRKGKEPTVSRPKEPEIGGSNHENLGEYPTDLEVQPCIPLIFVMGVSGAGKSSFIKTLGGKDSKQKPPVTSATESVTREVKVYKTILDGQEMLLVDTPGFEDNKTLNPETFRMICEYVLQVANNPACIIRGAIYVHNIATSRWIAGDKRTWSMLKKICGDAAMGNVIVATTRWPADHEDEDYEKLERRNLEKYWEGILGTVRLAKNDVQHSSAAIRMLFSVHPKPFQVQWELSDGNTPSETSAGRISMTEGEEALSEAEKEKEYALAELGRVSSQIEPVRSQNAPKPTRPPLPETKGPSAANLKKEMNALLQRLESAIHASKLQVKKIKSSEKTLQEEIQQVQALLKEKEDLLKKYHQLRRKIESADKLKARLSALRTPISTRKVSRRNLLAMLLVGGAVVVDIGSMSFPFHGFAAFGGVLLYEGVTGMMSKNTNSTPKKEIQTPDREYQIPTLNMEEGARLNDGSDGDDERIERRKAWAQAKAPKMKTTRVKGGPAPQEPLLPIARRRSSWSSFWV</sequence>
<dbReference type="AlphaFoldDB" id="D5GN07"/>
<dbReference type="Proteomes" id="UP000006911">
    <property type="component" value="Unassembled WGS sequence"/>
</dbReference>
<feature type="region of interest" description="Disordered" evidence="3">
    <location>
        <begin position="1"/>
        <end position="35"/>
    </location>
</feature>
<dbReference type="EMBL" id="FN430361">
    <property type="protein sequence ID" value="CAZ85882.1"/>
    <property type="molecule type" value="Genomic_DNA"/>
</dbReference>
<dbReference type="InParanoid" id="D5GN07"/>
<accession>D5GN07</accession>
<protein>
    <submittedName>
        <fullName evidence="5">(Perigord truffle) hypothetical protein</fullName>
    </submittedName>
</protein>
<feature type="region of interest" description="Disordered" evidence="3">
    <location>
        <begin position="240"/>
        <end position="259"/>
    </location>
</feature>
<dbReference type="STRING" id="656061.D5GN07"/>
<dbReference type="GeneID" id="9183450"/>
<proteinExistence type="predicted"/>
<dbReference type="Pfam" id="PF04548">
    <property type="entry name" value="AIG1"/>
    <property type="match status" value="1"/>
</dbReference>
<name>D5GN07_TUBMM</name>
<evidence type="ECO:0000256" key="1">
    <source>
        <dbReference type="ARBA" id="ARBA00022741"/>
    </source>
</evidence>
<feature type="region of interest" description="Disordered" evidence="3">
    <location>
        <begin position="282"/>
        <end position="306"/>
    </location>
</feature>
<dbReference type="RefSeq" id="XP_002841691.1">
    <property type="nucleotide sequence ID" value="XM_002841645.1"/>
</dbReference>
<dbReference type="InterPro" id="IPR006703">
    <property type="entry name" value="G_AIG1"/>
</dbReference>
<evidence type="ECO:0000313" key="5">
    <source>
        <dbReference type="EMBL" id="CAZ85882.1"/>
    </source>
</evidence>
<organism evidence="5 6">
    <name type="scientific">Tuber melanosporum (strain Mel28)</name>
    <name type="common">Perigord black truffle</name>
    <dbReference type="NCBI Taxonomy" id="656061"/>
    <lineage>
        <taxon>Eukaryota</taxon>
        <taxon>Fungi</taxon>
        <taxon>Dikarya</taxon>
        <taxon>Ascomycota</taxon>
        <taxon>Pezizomycotina</taxon>
        <taxon>Pezizomycetes</taxon>
        <taxon>Pezizales</taxon>
        <taxon>Tuberaceae</taxon>
        <taxon>Tuber</taxon>
    </lineage>
</organism>
<evidence type="ECO:0000256" key="2">
    <source>
        <dbReference type="SAM" id="Coils"/>
    </source>
</evidence>
<evidence type="ECO:0000256" key="3">
    <source>
        <dbReference type="SAM" id="MobiDB-lite"/>
    </source>
</evidence>
<evidence type="ECO:0000259" key="4">
    <source>
        <dbReference type="Pfam" id="PF04548"/>
    </source>
</evidence>
<dbReference type="SUPFAM" id="SSF52540">
    <property type="entry name" value="P-loop containing nucleoside triphosphate hydrolases"/>
    <property type="match status" value="1"/>
</dbReference>
<feature type="compositionally biased region" description="Polar residues" evidence="3">
    <location>
        <begin position="241"/>
        <end position="251"/>
    </location>
</feature>
<keyword evidence="1" id="KW-0547">Nucleotide-binding</keyword>
<feature type="coiled-coil region" evidence="2">
    <location>
        <begin position="307"/>
        <end position="383"/>
    </location>
</feature>
<feature type="region of interest" description="Disordered" evidence="3">
    <location>
        <begin position="486"/>
        <end position="510"/>
    </location>
</feature>
<reference evidence="5 6" key="1">
    <citation type="journal article" date="2010" name="Nature">
        <title>Perigord black truffle genome uncovers evolutionary origins and mechanisms of symbiosis.</title>
        <authorList>
            <person name="Martin F."/>
            <person name="Kohler A."/>
            <person name="Murat C."/>
            <person name="Balestrini R."/>
            <person name="Coutinho P.M."/>
            <person name="Jaillon O."/>
            <person name="Montanini B."/>
            <person name="Morin E."/>
            <person name="Noel B."/>
            <person name="Percudani R."/>
            <person name="Porcel B."/>
            <person name="Rubini A."/>
            <person name="Amicucci A."/>
            <person name="Amselem J."/>
            <person name="Anthouard V."/>
            <person name="Arcioni S."/>
            <person name="Artiguenave F."/>
            <person name="Aury J.M."/>
            <person name="Ballario P."/>
            <person name="Bolchi A."/>
            <person name="Brenna A."/>
            <person name="Brun A."/>
            <person name="Buee M."/>
            <person name="Cantarel B."/>
            <person name="Chevalier G."/>
            <person name="Couloux A."/>
            <person name="Da Silva C."/>
            <person name="Denoeud F."/>
            <person name="Duplessis S."/>
            <person name="Ghignone S."/>
            <person name="Hilselberger B."/>
            <person name="Iotti M."/>
            <person name="Marcais B."/>
            <person name="Mello A."/>
            <person name="Miranda M."/>
            <person name="Pacioni G."/>
            <person name="Quesneville H."/>
            <person name="Riccioni C."/>
            <person name="Ruotolo R."/>
            <person name="Splivallo R."/>
            <person name="Stocchi V."/>
            <person name="Tisserant E."/>
            <person name="Viscomi A.R."/>
            <person name="Zambonelli A."/>
            <person name="Zampieri E."/>
            <person name="Henrissat B."/>
            <person name="Lebrun M.H."/>
            <person name="Paolocci F."/>
            <person name="Bonfante P."/>
            <person name="Ottonello S."/>
            <person name="Wincker P."/>
        </authorList>
    </citation>
    <scope>NUCLEOTIDE SEQUENCE [LARGE SCALE GENOMIC DNA]</scope>
    <source>
        <strain evidence="5 6">Mel28</strain>
    </source>
</reference>